<dbReference type="InterPro" id="IPR000182">
    <property type="entry name" value="GNAT_dom"/>
</dbReference>
<evidence type="ECO:0000256" key="1">
    <source>
        <dbReference type="ARBA" id="ARBA00005395"/>
    </source>
</evidence>
<comment type="catalytic activity">
    <reaction evidence="5">
        <text>N-terminal L-alanyl-[ribosomal protein bS18] + acetyl-CoA = N-terminal N(alpha)-acetyl-L-alanyl-[ribosomal protein bS18] + CoA + H(+)</text>
        <dbReference type="Rhea" id="RHEA:43756"/>
        <dbReference type="Rhea" id="RHEA-COMP:10676"/>
        <dbReference type="Rhea" id="RHEA-COMP:10677"/>
        <dbReference type="ChEBI" id="CHEBI:15378"/>
        <dbReference type="ChEBI" id="CHEBI:57287"/>
        <dbReference type="ChEBI" id="CHEBI:57288"/>
        <dbReference type="ChEBI" id="CHEBI:64718"/>
        <dbReference type="ChEBI" id="CHEBI:83683"/>
        <dbReference type="EC" id="2.3.1.266"/>
    </reaction>
</comment>
<dbReference type="PANTHER" id="PTHR43420">
    <property type="entry name" value="ACETYLTRANSFERASE"/>
    <property type="match status" value="1"/>
</dbReference>
<keyword evidence="3 7" id="KW-0808">Transferase</keyword>
<gene>
    <name evidence="7" type="ORF">SR187_1040</name>
</gene>
<evidence type="ECO:0000256" key="4">
    <source>
        <dbReference type="ARBA" id="ARBA00023315"/>
    </source>
</evidence>
<dbReference type="Gene3D" id="3.40.630.30">
    <property type="match status" value="1"/>
</dbReference>
<dbReference type="Pfam" id="PF00583">
    <property type="entry name" value="Acetyltransf_1"/>
    <property type="match status" value="1"/>
</dbReference>
<dbReference type="GO" id="GO:0005737">
    <property type="term" value="C:cytoplasm"/>
    <property type="evidence" value="ECO:0007669"/>
    <property type="project" value="UniProtKB-SubCell"/>
</dbReference>
<dbReference type="NCBIfam" id="TIGR01575">
    <property type="entry name" value="rimI"/>
    <property type="match status" value="1"/>
</dbReference>
<dbReference type="InterPro" id="IPR016181">
    <property type="entry name" value="Acyl_CoA_acyltransferase"/>
</dbReference>
<evidence type="ECO:0000259" key="6">
    <source>
        <dbReference type="PROSITE" id="PS51186"/>
    </source>
</evidence>
<dbReference type="InterPro" id="IPR050680">
    <property type="entry name" value="YpeA/RimI_acetyltransf"/>
</dbReference>
<dbReference type="RefSeq" id="WP_120171231.1">
    <property type="nucleotide sequence ID" value="NZ_AP018400.1"/>
</dbReference>
<reference evidence="7 8" key="1">
    <citation type="journal article" date="2018" name="Genome Biol. Evol.">
        <title>Complete Genome Sequence of Streptococcus ruminantium sp. nov. GUT-187T (=DSM 104980T =JCM 31869T), the Type Strain of S. ruminantium, and Comparison with Genome Sequences of Streptococcus suis Strains.</title>
        <authorList>
            <person name="Tohya M."/>
            <person name="Sekizaki T."/>
            <person name="Miyoshi-Akiyama T."/>
        </authorList>
    </citation>
    <scope>NUCLEOTIDE SEQUENCE [LARGE SCALE GENOMIC DNA]</scope>
    <source>
        <strain evidence="7 8">GUT187T</strain>
    </source>
</reference>
<organism evidence="7 8">
    <name type="scientific">Streptococcus ruminantium</name>
    <dbReference type="NCBI Taxonomy" id="1917441"/>
    <lineage>
        <taxon>Bacteria</taxon>
        <taxon>Bacillati</taxon>
        <taxon>Bacillota</taxon>
        <taxon>Bacilli</taxon>
        <taxon>Lactobacillales</taxon>
        <taxon>Streptococcaceae</taxon>
        <taxon>Streptococcus</taxon>
    </lineage>
</organism>
<evidence type="ECO:0000313" key="7">
    <source>
        <dbReference type="EMBL" id="BBA91839.1"/>
    </source>
</evidence>
<name>A0A2Z5TKA1_9STRE</name>
<dbReference type="InterPro" id="IPR006464">
    <property type="entry name" value="AcTrfase_RimI/Ard1"/>
</dbReference>
<dbReference type="AlphaFoldDB" id="A0A2Z5TKA1"/>
<keyword evidence="4" id="KW-0012">Acyltransferase</keyword>
<evidence type="ECO:0000313" key="8">
    <source>
        <dbReference type="Proteomes" id="UP000269331"/>
    </source>
</evidence>
<evidence type="ECO:0000256" key="5">
    <source>
        <dbReference type="RuleBase" id="RU363094"/>
    </source>
</evidence>
<sequence>MIEIRQYDRQVDLAAEIYAVMACVYQVSPWTLEQIRLDMAGEHTYYYLAYAGQEVVGFLAVQTVLDEMEILQIAVKTNFQRRGIASLLLACVMEWEGDIFLEVRESNLAAQSLYTRQHFTKIGKRKSYYRYPIEDAVIMKRERDER</sequence>
<evidence type="ECO:0000256" key="3">
    <source>
        <dbReference type="ARBA" id="ARBA00022679"/>
    </source>
</evidence>
<dbReference type="Proteomes" id="UP000269331">
    <property type="component" value="Chromosome"/>
</dbReference>
<comment type="subcellular location">
    <subcellularLocation>
        <location evidence="5">Cytoplasm</location>
    </subcellularLocation>
</comment>
<proteinExistence type="inferred from homology"/>
<dbReference type="EMBL" id="AP018400">
    <property type="protein sequence ID" value="BBA91839.1"/>
    <property type="molecule type" value="Genomic_DNA"/>
</dbReference>
<comment type="similarity">
    <text evidence="1 5">Belongs to the acetyltransferase family. RimI subfamily.</text>
</comment>
<feature type="domain" description="N-acetyltransferase" evidence="6">
    <location>
        <begin position="2"/>
        <end position="144"/>
    </location>
</feature>
<dbReference type="GeneID" id="52228787"/>
<dbReference type="OrthoDB" id="9794566at2"/>
<dbReference type="CDD" id="cd04301">
    <property type="entry name" value="NAT_SF"/>
    <property type="match status" value="1"/>
</dbReference>
<dbReference type="GO" id="GO:0008999">
    <property type="term" value="F:protein-N-terminal-alanine acetyltransferase activity"/>
    <property type="evidence" value="ECO:0007669"/>
    <property type="project" value="UniProtKB-EC"/>
</dbReference>
<accession>A0A2Z5TKA1</accession>
<keyword evidence="2 5" id="KW-0963">Cytoplasm</keyword>
<dbReference type="SUPFAM" id="SSF55729">
    <property type="entry name" value="Acyl-CoA N-acyltransferases (Nat)"/>
    <property type="match status" value="1"/>
</dbReference>
<dbReference type="KEGG" id="srq:SR187_1040"/>
<dbReference type="PANTHER" id="PTHR43420:SF44">
    <property type="entry name" value="ACETYLTRANSFERASE YPEA"/>
    <property type="match status" value="1"/>
</dbReference>
<protein>
    <recommendedName>
        <fullName evidence="5">[Ribosomal protein bS18]-alanine N-acetyltransferase</fullName>
        <ecNumber evidence="5">2.3.1.266</ecNumber>
    </recommendedName>
</protein>
<comment type="function">
    <text evidence="5">Acetylates the N-terminal alanine of ribosomal protein bS18.</text>
</comment>
<evidence type="ECO:0000256" key="2">
    <source>
        <dbReference type="ARBA" id="ARBA00022490"/>
    </source>
</evidence>
<dbReference type="PROSITE" id="PS51186">
    <property type="entry name" value="GNAT"/>
    <property type="match status" value="1"/>
</dbReference>
<dbReference type="EC" id="2.3.1.266" evidence="5"/>